<feature type="transmembrane region" description="Helical" evidence="1">
    <location>
        <begin position="6"/>
        <end position="22"/>
    </location>
</feature>
<keyword evidence="1" id="KW-1133">Transmembrane helix</keyword>
<sequence>MTETIRIALFTLVGISAIFSVIKEFQKPEKRKFWITFEALVLLGAAWMLIGLLM</sequence>
<evidence type="ECO:0000256" key="1">
    <source>
        <dbReference type="SAM" id="Phobius"/>
    </source>
</evidence>
<geneLocation type="plasmid" evidence="2 4">
    <name>3</name>
</geneLocation>
<dbReference type="RefSeq" id="WP_000140897.1">
    <property type="nucleotide sequence ID" value="NZ_CP009332.1"/>
</dbReference>
<keyword evidence="3" id="KW-0614">Plasmid</keyword>
<reference evidence="3 5" key="2">
    <citation type="submission" date="2020-05" db="EMBL/GenBank/DDBJ databases">
        <title>FDA dAtabase for Regulatory Grade micrObial Sequences (FDA-ARGOS): Supporting development and validation of Infectious Disease Dx tests.</title>
        <authorList>
            <person name="Nelson B."/>
            <person name="Plummer A."/>
            <person name="Tallon L."/>
            <person name="Sadzewicz L."/>
            <person name="Zhao X."/>
            <person name="Vavikolanu K."/>
            <person name="Mehta A."/>
            <person name="Aluvathingal J."/>
            <person name="Nadendla S."/>
            <person name="Myers T."/>
            <person name="Yan Y."/>
            <person name="Sichtig H."/>
        </authorList>
    </citation>
    <scope>NUCLEOTIDE SEQUENCE [LARGE SCALE GENOMIC DNA]</scope>
    <source>
        <strain evidence="3 5">FDAARGOS_795</strain>
        <plasmid evidence="3 5">unnamed1</plasmid>
    </source>
</reference>
<evidence type="ECO:0000313" key="5">
    <source>
        <dbReference type="Proteomes" id="UP000501107"/>
    </source>
</evidence>
<evidence type="ECO:0000313" key="3">
    <source>
        <dbReference type="EMBL" id="QKH22433.1"/>
    </source>
</evidence>
<dbReference type="EMBL" id="CP009332">
    <property type="protein sequence ID" value="AJG73636.1"/>
    <property type="molecule type" value="Genomic_DNA"/>
</dbReference>
<dbReference type="AlphaFoldDB" id="A0A0B5NHZ8"/>
<gene>
    <name evidence="2" type="ORF">BF38_6116</name>
    <name evidence="3" type="ORF">FOC89_00165</name>
</gene>
<organism evidence="3 5">
    <name type="scientific">Bacillus thuringiensis</name>
    <dbReference type="NCBI Taxonomy" id="1428"/>
    <lineage>
        <taxon>Bacteria</taxon>
        <taxon>Bacillati</taxon>
        <taxon>Bacillota</taxon>
        <taxon>Bacilli</taxon>
        <taxon>Bacillales</taxon>
        <taxon>Bacillaceae</taxon>
        <taxon>Bacillus</taxon>
        <taxon>Bacillus cereus group</taxon>
    </lineage>
</organism>
<dbReference type="EMBL" id="CP053977">
    <property type="protein sequence ID" value="QKH22433.1"/>
    <property type="molecule type" value="Genomic_DNA"/>
</dbReference>
<dbReference type="KEGG" id="btw:BF38_6116"/>
<geneLocation type="plasmid" evidence="3 5">
    <name>unnamed1</name>
</geneLocation>
<dbReference type="Proteomes" id="UP000501107">
    <property type="component" value="Plasmid unnamed1"/>
</dbReference>
<evidence type="ECO:0000313" key="4">
    <source>
        <dbReference type="Proteomes" id="UP000031876"/>
    </source>
</evidence>
<name>A0A0B5NHZ8_BACTU</name>
<protein>
    <submittedName>
        <fullName evidence="2">Membrane protein</fullName>
    </submittedName>
</protein>
<feature type="transmembrane region" description="Helical" evidence="1">
    <location>
        <begin position="34"/>
        <end position="53"/>
    </location>
</feature>
<evidence type="ECO:0000313" key="2">
    <source>
        <dbReference type="EMBL" id="AJG73636.1"/>
    </source>
</evidence>
<keyword evidence="1" id="KW-0812">Transmembrane</keyword>
<dbReference type="Proteomes" id="UP000031876">
    <property type="component" value="Plasmid 3"/>
</dbReference>
<accession>A0A0B5NHZ8</accession>
<reference evidence="2 4" key="1">
    <citation type="journal article" date="2015" name="Genome Announc.">
        <title>Complete genome sequences for 35 biothreat assay-relevant bacillus species.</title>
        <authorList>
            <person name="Johnson S.L."/>
            <person name="Daligault H.E."/>
            <person name="Davenport K.W."/>
            <person name="Jaissle J."/>
            <person name="Frey K.G."/>
            <person name="Ladner J.T."/>
            <person name="Broomall S.M."/>
            <person name="Bishop-Lilly K.A."/>
            <person name="Bruce D.C."/>
            <person name="Gibbons H.S."/>
            <person name="Coyne S.R."/>
            <person name="Lo C.C."/>
            <person name="Meincke L."/>
            <person name="Munk A.C."/>
            <person name="Koroleva G.I."/>
            <person name="Rosenzweig C.N."/>
            <person name="Palacios G.F."/>
            <person name="Redden C.L."/>
            <person name="Minogue T.D."/>
            <person name="Chain P.S."/>
        </authorList>
    </citation>
    <scope>NUCLEOTIDE SEQUENCE [LARGE SCALE GENOMIC DNA]</scope>
    <source>
        <strain evidence="2 4">HD1011</strain>
        <plasmid evidence="2 4">3</plasmid>
    </source>
</reference>
<proteinExistence type="predicted"/>
<keyword evidence="1" id="KW-0472">Membrane</keyword>